<comment type="subcellular location">
    <subcellularLocation>
        <location evidence="2">Secreted</location>
    </subcellularLocation>
</comment>
<dbReference type="Pfam" id="PF00544">
    <property type="entry name" value="Pectate_lyase_4"/>
    <property type="match status" value="2"/>
</dbReference>
<dbReference type="InterPro" id="IPR012334">
    <property type="entry name" value="Pectin_lyas_fold"/>
</dbReference>
<dbReference type="InterPro" id="IPR013320">
    <property type="entry name" value="ConA-like_dom_sf"/>
</dbReference>
<dbReference type="SMART" id="SM00710">
    <property type="entry name" value="PbH1"/>
    <property type="match status" value="8"/>
</dbReference>
<gene>
    <name evidence="5" type="ORF">ACFPZJ_36270</name>
</gene>
<dbReference type="Gene3D" id="2.160.20.10">
    <property type="entry name" value="Single-stranded right-handed beta-helix, Pectin lyase-like"/>
    <property type="match status" value="2"/>
</dbReference>
<proteinExistence type="inferred from homology"/>
<feature type="domain" description="Pectate lyase" evidence="4">
    <location>
        <begin position="252"/>
        <end position="472"/>
    </location>
</feature>
<dbReference type="InterPro" id="IPR006626">
    <property type="entry name" value="PbH1"/>
</dbReference>
<feature type="domain" description="Pectate lyase" evidence="4">
    <location>
        <begin position="584"/>
        <end position="793"/>
    </location>
</feature>
<protein>
    <submittedName>
        <fullName evidence="5">Right-handed parallel beta-helix repeat-containing protein</fullName>
    </submittedName>
</protein>
<dbReference type="InterPro" id="IPR045032">
    <property type="entry name" value="PEL"/>
</dbReference>
<reference evidence="6" key="1">
    <citation type="journal article" date="2019" name="Int. J. Syst. Evol. Microbiol.">
        <title>The Global Catalogue of Microorganisms (GCM) 10K type strain sequencing project: providing services to taxonomists for standard genome sequencing and annotation.</title>
        <authorList>
            <consortium name="The Broad Institute Genomics Platform"/>
            <consortium name="The Broad Institute Genome Sequencing Center for Infectious Disease"/>
            <person name="Wu L."/>
            <person name="Ma J."/>
        </authorList>
    </citation>
    <scope>NUCLEOTIDE SEQUENCE [LARGE SCALE GENOMIC DNA]</scope>
    <source>
        <strain evidence="6">CGMCC 4.7248</strain>
    </source>
</reference>
<accession>A0ABW0UZR8</accession>
<dbReference type="SUPFAM" id="SSF51126">
    <property type="entry name" value="Pectin lyase-like"/>
    <property type="match status" value="2"/>
</dbReference>
<dbReference type="InterPro" id="IPR011050">
    <property type="entry name" value="Pectin_lyase_fold/virulence"/>
</dbReference>
<sequence>MPLRASLWGGAAMVVLALLAVFTVAVPSAFAGTLFSEDFEDGAPTGWSVSGGSWSVVTDGSRAYRQSGASSDARARAGSVWTGQSAQARVKPITYNGTARHVSVLARAQGSGDYYHLGITNAGSVVLGKRVGGAFTQLASARATVSPGTWYTLRLEAFGSTLRGFLDGKQVVTATDGTFSSGTTGVATYYASAVFDDLLVSDEPGAGGTPTPGPTDPPPTSPPPSGSCTSPGGPIGFAFVNAWGQNGTTGGAGGPAVEVDTAPEFLSAIAHDGPLTVCVRGTIALPGPMHDVTSHKTIVGIGANSGLTGGGLNIGLPIDNAVTAPPADAVHNVIVRNLVFRNWADDAINVQMFSHHVWIDHNDLAGGYDGAIDIKRGSSYVTVSWNHTHDHTKNMLLGHDDRNGAQDTGRLKVTYHHNWFDETPQRNPRVRFGEPVHLFNNYYFHNTDVGVACQAGAGCVVEGNYFEDVEEPVTDHYAGPSGRCVARDNVFVGAEAGRPVCSGSVEEPRNHYSYTLDDPNTVKAVVTAGAGVGKLGTAAAAGKAEPVAAKAAPAKATGPAAAADAPTGWAGVNALGRNGTTGGAGGPTVMVTNAADLTHYAGRNTPYVIMVSGRIQLTGMVTVVADKSIIGTGQGAEITGGGLQLGSTTRPGNNVIIRNLVFSSASDDAVSVTNAAHYVWIDHNEFRPGADGSVDVKRKSSYVTVSWNWFRGTDKTALVGHSDNYAEDVGHLKVTYHHNFFDGTRQRHPRVRFGEPVHVYNNYFRNNELYGIASTQNAGVLVEGNYFENVAHPCHVGYAESDPGRLVQRHNRFTGSGTCASAGSVTEPGTSYPYTLDPAADVPSLVRAGAGVGKIGA</sequence>
<comment type="caution">
    <text evidence="5">The sequence shown here is derived from an EMBL/GenBank/DDBJ whole genome shotgun (WGS) entry which is preliminary data.</text>
</comment>
<keyword evidence="6" id="KW-1185">Reference proteome</keyword>
<comment type="similarity">
    <text evidence="2">Belongs to the polysaccharide lyase 1 family.</text>
</comment>
<keyword evidence="2" id="KW-0964">Secreted</keyword>
<dbReference type="SUPFAM" id="SSF49899">
    <property type="entry name" value="Concanavalin A-like lectins/glucanases"/>
    <property type="match status" value="1"/>
</dbReference>
<evidence type="ECO:0000259" key="4">
    <source>
        <dbReference type="SMART" id="SM00656"/>
    </source>
</evidence>
<dbReference type="InterPro" id="IPR002022">
    <property type="entry name" value="Pec_lyase"/>
</dbReference>
<name>A0ABW0UZR8_9ACTN</name>
<evidence type="ECO:0000256" key="3">
    <source>
        <dbReference type="SAM" id="MobiDB-lite"/>
    </source>
</evidence>
<keyword evidence="1 2" id="KW-0456">Lyase</keyword>
<dbReference type="PANTHER" id="PTHR31683:SF18">
    <property type="entry name" value="PECTATE LYASE 21-RELATED"/>
    <property type="match status" value="1"/>
</dbReference>
<dbReference type="SMART" id="SM00656">
    <property type="entry name" value="Amb_all"/>
    <property type="match status" value="2"/>
</dbReference>
<feature type="compositionally biased region" description="Pro residues" evidence="3">
    <location>
        <begin position="211"/>
        <end position="225"/>
    </location>
</feature>
<dbReference type="EMBL" id="JBHSNY010000016">
    <property type="protein sequence ID" value="MFC5639102.1"/>
    <property type="molecule type" value="Genomic_DNA"/>
</dbReference>
<evidence type="ECO:0000313" key="5">
    <source>
        <dbReference type="EMBL" id="MFC5639102.1"/>
    </source>
</evidence>
<keyword evidence="2" id="KW-0119">Carbohydrate metabolism</keyword>
<evidence type="ECO:0000256" key="2">
    <source>
        <dbReference type="RuleBase" id="RU361173"/>
    </source>
</evidence>
<evidence type="ECO:0000313" key="6">
    <source>
        <dbReference type="Proteomes" id="UP001596154"/>
    </source>
</evidence>
<dbReference type="RefSeq" id="WP_381030802.1">
    <property type="nucleotide sequence ID" value="NZ_JBHSNY010000016.1"/>
</dbReference>
<dbReference type="PANTHER" id="PTHR31683">
    <property type="entry name" value="PECTATE LYASE 18-RELATED"/>
    <property type="match status" value="1"/>
</dbReference>
<evidence type="ECO:0000256" key="1">
    <source>
        <dbReference type="ARBA" id="ARBA00023239"/>
    </source>
</evidence>
<dbReference type="Gene3D" id="2.60.120.560">
    <property type="entry name" value="Exo-inulinase, domain 1"/>
    <property type="match status" value="1"/>
</dbReference>
<feature type="region of interest" description="Disordered" evidence="3">
    <location>
        <begin position="201"/>
        <end position="231"/>
    </location>
</feature>
<dbReference type="Proteomes" id="UP001596154">
    <property type="component" value="Unassembled WGS sequence"/>
</dbReference>
<keyword evidence="2" id="KW-0624">Polysaccharide degradation</keyword>
<organism evidence="5 6">
    <name type="scientific">Streptomyces bullii</name>
    <dbReference type="NCBI Taxonomy" id="349910"/>
    <lineage>
        <taxon>Bacteria</taxon>
        <taxon>Bacillati</taxon>
        <taxon>Actinomycetota</taxon>
        <taxon>Actinomycetes</taxon>
        <taxon>Kitasatosporales</taxon>
        <taxon>Streptomycetaceae</taxon>
        <taxon>Streptomyces</taxon>
    </lineage>
</organism>